<dbReference type="GO" id="GO:0002250">
    <property type="term" value="P:adaptive immune response"/>
    <property type="evidence" value="ECO:0007669"/>
    <property type="project" value="UniProtKB-KW"/>
</dbReference>
<dbReference type="Gene3D" id="2.60.40.10">
    <property type="entry name" value="Immunoglobulins"/>
    <property type="match status" value="1"/>
</dbReference>
<accession>A0A2G9QMN8</accession>
<evidence type="ECO:0000256" key="6">
    <source>
        <dbReference type="SAM" id="Phobius"/>
    </source>
</evidence>
<dbReference type="InterPro" id="IPR051287">
    <property type="entry name" value="TCR_variable_region"/>
</dbReference>
<dbReference type="PROSITE" id="PS50835">
    <property type="entry name" value="IG_LIKE"/>
    <property type="match status" value="1"/>
</dbReference>
<dbReference type="AlphaFoldDB" id="A0A2G9QMN8"/>
<evidence type="ECO:0000256" key="1">
    <source>
        <dbReference type="ARBA" id="ARBA00022729"/>
    </source>
</evidence>
<keyword evidence="5" id="KW-0391">Immunity</keyword>
<protein>
    <recommendedName>
        <fullName evidence="7">Ig-like domain-containing protein</fullName>
    </recommendedName>
</protein>
<evidence type="ECO:0000256" key="4">
    <source>
        <dbReference type="ARBA" id="ARBA00023319"/>
    </source>
</evidence>
<dbReference type="PANTHER" id="PTHR19367">
    <property type="entry name" value="T-CELL RECEPTOR ALPHA CHAIN V REGION"/>
    <property type="match status" value="1"/>
</dbReference>
<keyword evidence="4" id="KW-0393">Immunoglobulin domain</keyword>
<keyword evidence="2" id="KW-1064">Adaptive immunity</keyword>
<keyword evidence="6" id="KW-1133">Transmembrane helix</keyword>
<feature type="domain" description="Ig-like" evidence="7">
    <location>
        <begin position="62"/>
        <end position="183"/>
    </location>
</feature>
<reference evidence="8" key="1">
    <citation type="submission" date="2017-08" db="EMBL/GenBank/DDBJ databases">
        <title>Assembly of the North American Bullfrog Genome.</title>
        <authorList>
            <person name="Warren R.L."/>
            <person name="Vandervalk B.P."/>
            <person name="Kucuk E."/>
            <person name="Birol I."/>
            <person name="Helbing C."/>
            <person name="Pandoh P."/>
            <person name="Behsaz B."/>
            <person name="Mohamadi H."/>
            <person name="Chu J."/>
            <person name="Jackman S."/>
            <person name="Hammond S.A."/>
            <person name="Veldhoen N."/>
            <person name="Kirk H."/>
            <person name="Zhao Y."/>
            <person name="Coope R."/>
            <person name="Pleasance S."/>
            <person name="Moore R."/>
            <person name="Holt R."/>
        </authorList>
    </citation>
    <scope>NUCLEOTIDE SEQUENCE</scope>
    <source>
        <strain evidence="8">Bruno</strain>
        <tissue evidence="8">Liver</tissue>
    </source>
</reference>
<evidence type="ECO:0000256" key="3">
    <source>
        <dbReference type="ARBA" id="ARBA00023170"/>
    </source>
</evidence>
<keyword evidence="1" id="KW-0732">Signal</keyword>
<gene>
    <name evidence="8" type="ORF">AB205_0192340</name>
</gene>
<keyword evidence="5" id="KW-1279">T cell receptor</keyword>
<keyword evidence="6" id="KW-0812">Transmembrane</keyword>
<dbReference type="InterPro" id="IPR003598">
    <property type="entry name" value="Ig_sub2"/>
</dbReference>
<sequence length="183" mass="20307">MSPSSCPHTTCGCVDVSDVCVPVTSFPHYYTSRSSEGSSLVHISHTAILYVVHSETMISFIPSVLLASLLILYLSNSVHGNTIKSTDQHLYGEIGETIKLSCNYSTSDTAPYLFWYRQYPHQIQYILMHGAKGYSNFKNNNTELEPGKFQSETSDTHTTLTIHDLSVSDSAVYLCALRDVTLL</sequence>
<evidence type="ECO:0000256" key="2">
    <source>
        <dbReference type="ARBA" id="ARBA00023130"/>
    </source>
</evidence>
<dbReference type="InterPro" id="IPR013106">
    <property type="entry name" value="Ig_V-set"/>
</dbReference>
<feature type="transmembrane region" description="Helical" evidence="6">
    <location>
        <begin position="57"/>
        <end position="75"/>
    </location>
</feature>
<keyword evidence="3" id="KW-0675">Receptor</keyword>
<organism evidence="8">
    <name type="scientific">Aquarana catesbeiana</name>
    <name type="common">American bullfrog</name>
    <name type="synonym">Rana catesbeiana</name>
    <dbReference type="NCBI Taxonomy" id="8400"/>
    <lineage>
        <taxon>Eukaryota</taxon>
        <taxon>Metazoa</taxon>
        <taxon>Chordata</taxon>
        <taxon>Craniata</taxon>
        <taxon>Vertebrata</taxon>
        <taxon>Euteleostomi</taxon>
        <taxon>Amphibia</taxon>
        <taxon>Batrachia</taxon>
        <taxon>Anura</taxon>
        <taxon>Neobatrachia</taxon>
        <taxon>Ranoidea</taxon>
        <taxon>Ranidae</taxon>
        <taxon>Aquarana</taxon>
    </lineage>
</organism>
<dbReference type="GO" id="GO:0042101">
    <property type="term" value="C:T cell receptor complex"/>
    <property type="evidence" value="ECO:0007669"/>
    <property type="project" value="UniProtKB-KW"/>
</dbReference>
<dbReference type="SMART" id="SM00409">
    <property type="entry name" value="IG"/>
    <property type="match status" value="1"/>
</dbReference>
<dbReference type="SMART" id="SM00406">
    <property type="entry name" value="IGv"/>
    <property type="match status" value="1"/>
</dbReference>
<dbReference type="InterPro" id="IPR036179">
    <property type="entry name" value="Ig-like_dom_sf"/>
</dbReference>
<dbReference type="InterPro" id="IPR007110">
    <property type="entry name" value="Ig-like_dom"/>
</dbReference>
<evidence type="ECO:0000259" key="7">
    <source>
        <dbReference type="PROSITE" id="PS50835"/>
    </source>
</evidence>
<evidence type="ECO:0000313" key="8">
    <source>
        <dbReference type="EMBL" id="PIO16371.1"/>
    </source>
</evidence>
<dbReference type="InterPro" id="IPR003599">
    <property type="entry name" value="Ig_sub"/>
</dbReference>
<dbReference type="EMBL" id="KV967754">
    <property type="protein sequence ID" value="PIO16371.1"/>
    <property type="molecule type" value="Genomic_DNA"/>
</dbReference>
<proteinExistence type="predicted"/>
<dbReference type="InterPro" id="IPR013783">
    <property type="entry name" value="Ig-like_fold"/>
</dbReference>
<keyword evidence="6" id="KW-0472">Membrane</keyword>
<evidence type="ECO:0000256" key="5">
    <source>
        <dbReference type="ARBA" id="ARBA00043266"/>
    </source>
</evidence>
<dbReference type="Pfam" id="PF07686">
    <property type="entry name" value="V-set"/>
    <property type="match status" value="1"/>
</dbReference>
<dbReference type="SUPFAM" id="SSF48726">
    <property type="entry name" value="Immunoglobulin"/>
    <property type="match status" value="1"/>
</dbReference>
<dbReference type="PANTHER" id="PTHR19367:SF18">
    <property type="entry name" value="T CELL RECEPTOR ALPHA VARIABLE 16"/>
    <property type="match status" value="1"/>
</dbReference>
<dbReference type="SMART" id="SM00408">
    <property type="entry name" value="IGc2"/>
    <property type="match status" value="1"/>
</dbReference>
<name>A0A2G9QMN8_AQUCT</name>
<dbReference type="OrthoDB" id="8947657at2759"/>